<dbReference type="Proteomes" id="UP000798488">
    <property type="component" value="Unassembled WGS sequence"/>
</dbReference>
<feature type="domain" description="Metallo-beta-lactamase" evidence="2">
    <location>
        <begin position="38"/>
        <end position="221"/>
    </location>
</feature>
<keyword evidence="3" id="KW-0378">Hydrolase</keyword>
<dbReference type="NCBIfam" id="NF001911">
    <property type="entry name" value="PRK00685.1"/>
    <property type="match status" value="1"/>
</dbReference>
<sequence>MKKFRLAIIFTLLLTFGLVSFANAAVVNKQDNNVQWLGHSATLITTEKGLDVFIDPWITDNPKCPVTKENINPDLILVTHNHFDHMGTDVPYFVEKNPNCIVVVHNDVVSALNEMGITEKNIVSYGMGLNYGGQAELEGIKITMVQAIHNPSAAGYIIELEDGTTIYHAGDTGIFAGMELLGNLYDIDLALLPTGSTFVMNPFQAAHSLKLLKPKKVIPIHYGTFEVLVQDATEFVKLSKKIAPNVKIEVLKPGGSLRL</sequence>
<evidence type="ECO:0000256" key="1">
    <source>
        <dbReference type="SAM" id="SignalP"/>
    </source>
</evidence>
<protein>
    <submittedName>
        <fullName evidence="3">Metal-dependent hydrolase</fullName>
    </submittedName>
</protein>
<proteinExistence type="predicted"/>
<evidence type="ECO:0000313" key="4">
    <source>
        <dbReference type="Proteomes" id="UP000798488"/>
    </source>
</evidence>
<dbReference type="InterPro" id="IPR001279">
    <property type="entry name" value="Metallo-B-lactamas"/>
</dbReference>
<accession>A0A9D2WQH4</accession>
<dbReference type="InterPro" id="IPR050114">
    <property type="entry name" value="UPF0173_UPF0282_UlaG_hydrolase"/>
</dbReference>
<dbReference type="PANTHER" id="PTHR43546">
    <property type="entry name" value="UPF0173 METAL-DEPENDENT HYDROLASE MJ1163-RELATED"/>
    <property type="match status" value="1"/>
</dbReference>
<evidence type="ECO:0000259" key="2">
    <source>
        <dbReference type="SMART" id="SM00849"/>
    </source>
</evidence>
<organism evidence="3 4">
    <name type="scientific">Sporotomaculum syntrophicum</name>
    <dbReference type="NCBI Taxonomy" id="182264"/>
    <lineage>
        <taxon>Bacteria</taxon>
        <taxon>Bacillati</taxon>
        <taxon>Bacillota</taxon>
        <taxon>Clostridia</taxon>
        <taxon>Eubacteriales</taxon>
        <taxon>Desulfallaceae</taxon>
        <taxon>Sporotomaculum</taxon>
    </lineage>
</organism>
<comment type="caution">
    <text evidence="3">The sequence shown here is derived from an EMBL/GenBank/DDBJ whole genome shotgun (WGS) entry which is preliminary data.</text>
</comment>
<dbReference type="Pfam" id="PF12706">
    <property type="entry name" value="Lactamase_B_2"/>
    <property type="match status" value="1"/>
</dbReference>
<dbReference type="InterPro" id="IPR036866">
    <property type="entry name" value="RibonucZ/Hydroxyglut_hydro"/>
</dbReference>
<dbReference type="SUPFAM" id="SSF56281">
    <property type="entry name" value="Metallo-hydrolase/oxidoreductase"/>
    <property type="match status" value="1"/>
</dbReference>
<keyword evidence="4" id="KW-1185">Reference proteome</keyword>
<feature type="signal peptide" evidence="1">
    <location>
        <begin position="1"/>
        <end position="24"/>
    </location>
</feature>
<gene>
    <name evidence="3" type="ORF">SPSYN_01646</name>
</gene>
<dbReference type="RefSeq" id="WP_243152966.1">
    <property type="nucleotide sequence ID" value="NZ_LSRS01000003.1"/>
</dbReference>
<dbReference type="Gene3D" id="3.60.15.10">
    <property type="entry name" value="Ribonuclease Z/Hydroxyacylglutathione hydrolase-like"/>
    <property type="match status" value="1"/>
</dbReference>
<reference evidence="3" key="1">
    <citation type="submission" date="2016-02" db="EMBL/GenBank/DDBJ databases">
        <title>Draft Genome Sequence of Sporotomaculum syntrophicum Strain FB, a Syntrophic Benzoate Degrader.</title>
        <authorList>
            <person name="Nobu M.K."/>
            <person name="Narihiro T."/>
            <person name="Qiu Y.-L."/>
            <person name="Ohashi A."/>
            <person name="Liu W.-T."/>
            <person name="Yuji S."/>
        </authorList>
    </citation>
    <scope>NUCLEOTIDE SEQUENCE</scope>
    <source>
        <strain evidence="3">FB</strain>
    </source>
</reference>
<keyword evidence="1" id="KW-0732">Signal</keyword>
<evidence type="ECO:0000313" key="3">
    <source>
        <dbReference type="EMBL" id="KAF1085504.1"/>
    </source>
</evidence>
<dbReference type="EMBL" id="LSRS01000003">
    <property type="protein sequence ID" value="KAF1085504.1"/>
    <property type="molecule type" value="Genomic_DNA"/>
</dbReference>
<dbReference type="GO" id="GO:0016787">
    <property type="term" value="F:hydrolase activity"/>
    <property type="evidence" value="ECO:0007669"/>
    <property type="project" value="UniProtKB-KW"/>
</dbReference>
<dbReference type="PANTHER" id="PTHR43546:SF3">
    <property type="entry name" value="UPF0173 METAL-DEPENDENT HYDROLASE MJ1163"/>
    <property type="match status" value="1"/>
</dbReference>
<feature type="chain" id="PRO_5039613033" evidence="1">
    <location>
        <begin position="25"/>
        <end position="259"/>
    </location>
</feature>
<dbReference type="AlphaFoldDB" id="A0A9D2WQH4"/>
<dbReference type="SMART" id="SM00849">
    <property type="entry name" value="Lactamase_B"/>
    <property type="match status" value="1"/>
</dbReference>
<name>A0A9D2WQH4_9FIRM</name>